<dbReference type="PANTHER" id="PTHR31569:SF4">
    <property type="entry name" value="SWIM-TYPE DOMAIN-CONTAINING PROTEIN"/>
    <property type="match status" value="1"/>
</dbReference>
<reference evidence="2" key="1">
    <citation type="journal article" date="2011" name="Genome Biol.">
        <title>The draft genome of the carcinogenic human liver fluke Clonorchis sinensis.</title>
        <authorList>
            <person name="Wang X."/>
            <person name="Chen W."/>
            <person name="Huang Y."/>
            <person name="Sun J."/>
            <person name="Men J."/>
            <person name="Liu H."/>
            <person name="Luo F."/>
            <person name="Guo L."/>
            <person name="Lv X."/>
            <person name="Deng C."/>
            <person name="Zhou C."/>
            <person name="Fan Y."/>
            <person name="Li X."/>
            <person name="Huang L."/>
            <person name="Hu Y."/>
            <person name="Liang C."/>
            <person name="Hu X."/>
            <person name="Xu J."/>
            <person name="Yu X."/>
        </authorList>
    </citation>
    <scope>NUCLEOTIDE SEQUENCE [LARGE SCALE GENOMIC DNA]</scope>
    <source>
        <strain evidence="2">Henan</strain>
    </source>
</reference>
<dbReference type="Proteomes" id="UP000008909">
    <property type="component" value="Unassembled WGS sequence"/>
</dbReference>
<sequence>MSHCRKGRASVLKYPCGLYWLELSSTGSSMTGNSEHPYCEKAYISAATDGYVDLRHRKHNQATTQFTFAVLLDDMPSVLEKLRGTGRVLVWQSEEGHYSHICFSRWQEIALFRRFPDVVNVDGKHAKNRFDCKLYTFLVMDGISAGRPVMYAFVESNQSAYMRKLFELFKEMMREYYPVRKFVMDTLAALIRASRIVFGCEGISAGMLIRYVAASIRNGVEIVRSSICEKSVYLLMSFFFEFFTLFGSPCAERIQLYLHERSRSSGFRLTPSNFGYHERQLNCQRD</sequence>
<protein>
    <recommendedName>
        <fullName evidence="1">ZSWIM1/3 RNaseH-like domain-containing protein</fullName>
    </recommendedName>
</protein>
<dbReference type="Pfam" id="PF21056">
    <property type="entry name" value="ZSWIM1-3_RNaseH-like"/>
    <property type="match status" value="1"/>
</dbReference>
<accession>G7YXU8</accession>
<feature type="domain" description="ZSWIM1/3 RNaseH-like" evidence="1">
    <location>
        <begin position="94"/>
        <end position="186"/>
    </location>
</feature>
<evidence type="ECO:0000313" key="3">
    <source>
        <dbReference type="Proteomes" id="UP000008909"/>
    </source>
</evidence>
<organism evidence="2 3">
    <name type="scientific">Clonorchis sinensis</name>
    <name type="common">Chinese liver fluke</name>
    <dbReference type="NCBI Taxonomy" id="79923"/>
    <lineage>
        <taxon>Eukaryota</taxon>
        <taxon>Metazoa</taxon>
        <taxon>Spiralia</taxon>
        <taxon>Lophotrochozoa</taxon>
        <taxon>Platyhelminthes</taxon>
        <taxon>Trematoda</taxon>
        <taxon>Digenea</taxon>
        <taxon>Opisthorchiida</taxon>
        <taxon>Opisthorchiata</taxon>
        <taxon>Opisthorchiidae</taxon>
        <taxon>Clonorchis</taxon>
    </lineage>
</organism>
<dbReference type="InterPro" id="IPR052579">
    <property type="entry name" value="Zinc_finger_SWIM"/>
</dbReference>
<proteinExistence type="predicted"/>
<evidence type="ECO:0000259" key="1">
    <source>
        <dbReference type="Pfam" id="PF21056"/>
    </source>
</evidence>
<dbReference type="AlphaFoldDB" id="G7YXU8"/>
<gene>
    <name evidence="2" type="ORF">CLF_113187</name>
</gene>
<evidence type="ECO:0000313" key="2">
    <source>
        <dbReference type="EMBL" id="GAA57778.1"/>
    </source>
</evidence>
<reference key="2">
    <citation type="submission" date="2011-10" db="EMBL/GenBank/DDBJ databases">
        <title>The genome and transcriptome sequence of Clonorchis sinensis provide insights into the carcinogenic liver fluke.</title>
        <authorList>
            <person name="Wang X."/>
            <person name="Huang Y."/>
            <person name="Chen W."/>
            <person name="Liu H."/>
            <person name="Guo L."/>
            <person name="Chen Y."/>
            <person name="Luo F."/>
            <person name="Zhou W."/>
            <person name="Sun J."/>
            <person name="Mao Q."/>
            <person name="Liang P."/>
            <person name="Zhou C."/>
            <person name="Tian Y."/>
            <person name="Men J."/>
            <person name="Lv X."/>
            <person name="Huang L."/>
            <person name="Zhou J."/>
            <person name="Hu Y."/>
            <person name="Li R."/>
            <person name="Zhang F."/>
            <person name="Lei H."/>
            <person name="Li X."/>
            <person name="Hu X."/>
            <person name="Liang C."/>
            <person name="Xu J."/>
            <person name="Wu Z."/>
            <person name="Yu X."/>
        </authorList>
    </citation>
    <scope>NUCLEOTIDE SEQUENCE</scope>
    <source>
        <strain>Henan</strain>
    </source>
</reference>
<name>G7YXU8_CLOSI</name>
<dbReference type="PANTHER" id="PTHR31569">
    <property type="entry name" value="SWIM-TYPE DOMAIN-CONTAINING PROTEIN"/>
    <property type="match status" value="1"/>
</dbReference>
<dbReference type="InterPro" id="IPR048324">
    <property type="entry name" value="ZSWIM1-3_RNaseH-like"/>
</dbReference>
<dbReference type="EMBL" id="DF145037">
    <property type="protein sequence ID" value="GAA57778.1"/>
    <property type="molecule type" value="Genomic_DNA"/>
</dbReference>
<keyword evidence="3" id="KW-1185">Reference proteome</keyword>